<dbReference type="PANTHER" id="PTHR35561:SF1">
    <property type="entry name" value="RNA 2',3'-CYCLIC PHOSPHODIESTERASE"/>
    <property type="match status" value="1"/>
</dbReference>
<name>A0AAE3HIR8_9GAMM</name>
<dbReference type="Proteomes" id="UP001204445">
    <property type="component" value="Unassembled WGS sequence"/>
</dbReference>
<feature type="active site" description="Proton acceptor" evidence="2">
    <location>
        <position position="125"/>
    </location>
</feature>
<comment type="caution">
    <text evidence="3">The sequence shown here is derived from an EMBL/GenBank/DDBJ whole genome shotgun (WGS) entry which is preliminary data.</text>
</comment>
<dbReference type="Pfam" id="PF13563">
    <property type="entry name" value="2_5_RNA_ligase2"/>
    <property type="match status" value="1"/>
</dbReference>
<feature type="active site" description="Proton donor" evidence="2">
    <location>
        <position position="43"/>
    </location>
</feature>
<dbReference type="NCBIfam" id="TIGR02258">
    <property type="entry name" value="2_5_ligase"/>
    <property type="match status" value="1"/>
</dbReference>
<keyword evidence="1 2" id="KW-0378">Hydrolase</keyword>
<dbReference type="HAMAP" id="MF_01940">
    <property type="entry name" value="RNA_CPDase"/>
    <property type="match status" value="1"/>
</dbReference>
<evidence type="ECO:0000256" key="2">
    <source>
        <dbReference type="HAMAP-Rule" id="MF_01940"/>
    </source>
</evidence>
<proteinExistence type="inferred from homology"/>
<dbReference type="InterPro" id="IPR009097">
    <property type="entry name" value="Cyclic_Pdiesterase"/>
</dbReference>
<gene>
    <name evidence="3" type="ORF">J2T55_001143</name>
</gene>
<evidence type="ECO:0000313" key="4">
    <source>
        <dbReference type="Proteomes" id="UP001204445"/>
    </source>
</evidence>
<dbReference type="Gene3D" id="3.90.1140.10">
    <property type="entry name" value="Cyclic phosphodiesterase"/>
    <property type="match status" value="1"/>
</dbReference>
<dbReference type="RefSeq" id="WP_259054740.1">
    <property type="nucleotide sequence ID" value="NZ_JANUCT010000006.1"/>
</dbReference>
<dbReference type="EC" id="3.1.4.58" evidence="2"/>
<sequence>MNASKQRVFFALWPSEQLRAQLAAIAAGLPSGVGRPVPAEHYHITLVFIGNVDASQRQTLETAAAGIARQPFRLGLDRFGYWPGPAVAWLAPTEPPAELLQLAADLRAVATAADCRPEQRGYRPHLTLLRKVRRQPDWPAPPRLVWPAADFVLCRSVTGPAGGRYEVLQRWPLNA</sequence>
<comment type="similarity">
    <text evidence="2">Belongs to the 2H phosphoesterase superfamily. ThpR family.</text>
</comment>
<reference evidence="3" key="1">
    <citation type="submission" date="2022-08" db="EMBL/GenBank/DDBJ databases">
        <title>Genomic Encyclopedia of Type Strains, Phase III (KMG-III): the genomes of soil and plant-associated and newly described type strains.</title>
        <authorList>
            <person name="Whitman W."/>
        </authorList>
    </citation>
    <scope>NUCLEOTIDE SEQUENCE</scope>
    <source>
        <strain evidence="3">HMT 1</strain>
    </source>
</reference>
<dbReference type="PANTHER" id="PTHR35561">
    <property type="entry name" value="RNA 2',3'-CYCLIC PHOSPHODIESTERASE"/>
    <property type="match status" value="1"/>
</dbReference>
<dbReference type="EMBL" id="JANUCT010000006">
    <property type="protein sequence ID" value="MCS3903126.1"/>
    <property type="molecule type" value="Genomic_DNA"/>
</dbReference>
<feature type="short sequence motif" description="HXTX 1" evidence="2">
    <location>
        <begin position="43"/>
        <end position="46"/>
    </location>
</feature>
<dbReference type="AlphaFoldDB" id="A0AAE3HIR8"/>
<dbReference type="SUPFAM" id="SSF55144">
    <property type="entry name" value="LigT-like"/>
    <property type="match status" value="1"/>
</dbReference>
<organism evidence="3 4">
    <name type="scientific">Methylohalomonas lacus</name>
    <dbReference type="NCBI Taxonomy" id="398773"/>
    <lineage>
        <taxon>Bacteria</taxon>
        <taxon>Pseudomonadati</taxon>
        <taxon>Pseudomonadota</taxon>
        <taxon>Gammaproteobacteria</taxon>
        <taxon>Methylohalomonadales</taxon>
        <taxon>Methylohalomonadaceae</taxon>
        <taxon>Methylohalomonas</taxon>
    </lineage>
</organism>
<accession>A0AAE3HIR8</accession>
<feature type="short sequence motif" description="HXTX 2" evidence="2">
    <location>
        <begin position="125"/>
        <end position="128"/>
    </location>
</feature>
<protein>
    <recommendedName>
        <fullName evidence="2">RNA 2',3'-cyclic phosphodiesterase</fullName>
        <shortName evidence="2">RNA 2',3'-CPDase</shortName>
        <ecNumber evidence="2">3.1.4.58</ecNumber>
    </recommendedName>
</protein>
<comment type="catalytic activity">
    <reaction evidence="2">
        <text>a 3'-end 2',3'-cyclophospho-ribonucleotide-RNA + H2O = a 3'-end 2'-phospho-ribonucleotide-RNA + H(+)</text>
        <dbReference type="Rhea" id="RHEA:11828"/>
        <dbReference type="Rhea" id="RHEA-COMP:10464"/>
        <dbReference type="Rhea" id="RHEA-COMP:17353"/>
        <dbReference type="ChEBI" id="CHEBI:15377"/>
        <dbReference type="ChEBI" id="CHEBI:15378"/>
        <dbReference type="ChEBI" id="CHEBI:83064"/>
        <dbReference type="ChEBI" id="CHEBI:173113"/>
        <dbReference type="EC" id="3.1.4.58"/>
    </reaction>
</comment>
<keyword evidence="4" id="KW-1185">Reference proteome</keyword>
<dbReference type="GO" id="GO:0008664">
    <property type="term" value="F:RNA 2',3'-cyclic 3'-phosphodiesterase activity"/>
    <property type="evidence" value="ECO:0007669"/>
    <property type="project" value="UniProtKB-EC"/>
</dbReference>
<dbReference type="GO" id="GO:0016874">
    <property type="term" value="F:ligase activity"/>
    <property type="evidence" value="ECO:0007669"/>
    <property type="project" value="UniProtKB-KW"/>
</dbReference>
<keyword evidence="3" id="KW-0436">Ligase</keyword>
<comment type="function">
    <text evidence="2">Hydrolyzes RNA 2',3'-cyclic phosphodiester to an RNA 2'-phosphomonoester.</text>
</comment>
<evidence type="ECO:0000256" key="1">
    <source>
        <dbReference type="ARBA" id="ARBA00022801"/>
    </source>
</evidence>
<evidence type="ECO:0000313" key="3">
    <source>
        <dbReference type="EMBL" id="MCS3903126.1"/>
    </source>
</evidence>
<dbReference type="InterPro" id="IPR004175">
    <property type="entry name" value="RNA_CPDase"/>
</dbReference>
<dbReference type="GO" id="GO:0004113">
    <property type="term" value="F:2',3'-cyclic-nucleotide 3'-phosphodiesterase activity"/>
    <property type="evidence" value="ECO:0007669"/>
    <property type="project" value="InterPro"/>
</dbReference>